<dbReference type="EMBL" id="WHSB02000001">
    <property type="protein sequence ID" value="MCQ4629035.1"/>
    <property type="molecule type" value="Genomic_DNA"/>
</dbReference>
<dbReference type="InterPro" id="IPR036388">
    <property type="entry name" value="WH-like_DNA-bd_sf"/>
</dbReference>
<dbReference type="InterPro" id="IPR000835">
    <property type="entry name" value="HTH_MarR-typ"/>
</dbReference>
<evidence type="ECO:0000313" key="4">
    <source>
        <dbReference type="Proteomes" id="UP000996601"/>
    </source>
</evidence>
<dbReference type="CDD" id="cd00090">
    <property type="entry name" value="HTH_ARSR"/>
    <property type="match status" value="1"/>
</dbReference>
<accession>A0ABT1R1I7</accession>
<dbReference type="Gene3D" id="3.30.420.40">
    <property type="match status" value="2"/>
</dbReference>
<dbReference type="SUPFAM" id="SSF46785">
    <property type="entry name" value="Winged helix' DNA-binding domain"/>
    <property type="match status" value="1"/>
</dbReference>
<dbReference type="InterPro" id="IPR036390">
    <property type="entry name" value="WH_DNA-bd_sf"/>
</dbReference>
<dbReference type="Proteomes" id="UP000996601">
    <property type="component" value="Unassembled WGS sequence"/>
</dbReference>
<organism evidence="3 4">
    <name type="scientific">Shinella lacus</name>
    <dbReference type="NCBI Taxonomy" id="2654216"/>
    <lineage>
        <taxon>Bacteria</taxon>
        <taxon>Pseudomonadati</taxon>
        <taxon>Pseudomonadota</taxon>
        <taxon>Alphaproteobacteria</taxon>
        <taxon>Hyphomicrobiales</taxon>
        <taxon>Rhizobiaceae</taxon>
        <taxon>Shinella</taxon>
    </lineage>
</organism>
<evidence type="ECO:0000259" key="2">
    <source>
        <dbReference type="Pfam" id="PF12802"/>
    </source>
</evidence>
<dbReference type="SUPFAM" id="SSF53067">
    <property type="entry name" value="Actin-like ATPase domain"/>
    <property type="match status" value="1"/>
</dbReference>
<reference evidence="3" key="1">
    <citation type="submission" date="2021-07" db="EMBL/GenBank/DDBJ databases">
        <title>Shinella sp. nov., a novel member of the genus Shinella from water.</title>
        <authorList>
            <person name="Deng Y."/>
        </authorList>
    </citation>
    <scope>NUCLEOTIDE SEQUENCE</scope>
    <source>
        <strain evidence="3">CPCC 100929</strain>
    </source>
</reference>
<comment type="caution">
    <text evidence="3">The sequence shown here is derived from an EMBL/GenBank/DDBJ whole genome shotgun (WGS) entry which is preliminary data.</text>
</comment>
<dbReference type="PANTHER" id="PTHR18964:SF149">
    <property type="entry name" value="BIFUNCTIONAL UDP-N-ACETYLGLUCOSAMINE 2-EPIMERASE_N-ACETYLMANNOSAMINE KINASE"/>
    <property type="match status" value="1"/>
</dbReference>
<dbReference type="Gene3D" id="1.10.10.10">
    <property type="entry name" value="Winged helix-like DNA-binding domain superfamily/Winged helix DNA-binding domain"/>
    <property type="match status" value="1"/>
</dbReference>
<evidence type="ECO:0000313" key="3">
    <source>
        <dbReference type="EMBL" id="MCQ4629035.1"/>
    </source>
</evidence>
<proteinExistence type="inferred from homology"/>
<sequence>MDVLAGSPRVLRTLNEKAVLERLLSAGPLTRTELEAFTGLSKPAMFELLRRLEAAGLIYRDGEKAGTSGPKAGLWSIEPTSSFVVGIDVTRHGINAALADLTGKTIATAYRACEPDERYDAHDRLFNVVEELTQQAAVQPGAIDQFVVGLPGIVDIEHGNLRKGQQLPNWEGFHIADAISEWIGHGHVLIENDVNLAALEEMSSGVARGIQSFILFWMGDGVGAGVVIDGKLLRGTTGAAGELGGIVVARRTDGSQPDGLAPLENLLSQSAIEELAASYGLTGADCVDAIRRAAKAHDHPGFFAELAQRVTAGLAGAIGILDPQMVVLGGVMGRAAGAPLVEHVIENLRPLIVSLPVIVPSAVKESGARDGAVALALRHARERLFSGGSAARGQP</sequence>
<keyword evidence="4" id="KW-1185">Reference proteome</keyword>
<dbReference type="PANTHER" id="PTHR18964">
    <property type="entry name" value="ROK (REPRESSOR, ORF, KINASE) FAMILY"/>
    <property type="match status" value="1"/>
</dbReference>
<dbReference type="InterPro" id="IPR000600">
    <property type="entry name" value="ROK"/>
</dbReference>
<dbReference type="Pfam" id="PF00480">
    <property type="entry name" value="ROK"/>
    <property type="match status" value="1"/>
</dbReference>
<name>A0ABT1R1I7_9HYPH</name>
<dbReference type="InterPro" id="IPR011991">
    <property type="entry name" value="ArsR-like_HTH"/>
</dbReference>
<gene>
    <name evidence="3" type="ORF">GB927_003230</name>
</gene>
<feature type="domain" description="HTH marR-type" evidence="2">
    <location>
        <begin position="13"/>
        <end position="60"/>
    </location>
</feature>
<dbReference type="RefSeq" id="WP_256115128.1">
    <property type="nucleotide sequence ID" value="NZ_WHSB02000001.1"/>
</dbReference>
<evidence type="ECO:0000256" key="1">
    <source>
        <dbReference type="ARBA" id="ARBA00006479"/>
    </source>
</evidence>
<dbReference type="Pfam" id="PF12802">
    <property type="entry name" value="MarR_2"/>
    <property type="match status" value="1"/>
</dbReference>
<protein>
    <submittedName>
        <fullName evidence="3">ROK family protein</fullName>
    </submittedName>
</protein>
<dbReference type="InterPro" id="IPR043129">
    <property type="entry name" value="ATPase_NBD"/>
</dbReference>
<comment type="similarity">
    <text evidence="1">Belongs to the ROK (NagC/XylR) family.</text>
</comment>